<evidence type="ECO:0000256" key="1">
    <source>
        <dbReference type="SAM" id="MobiDB-lite"/>
    </source>
</evidence>
<feature type="compositionally biased region" description="Low complexity" evidence="1">
    <location>
        <begin position="36"/>
        <end position="47"/>
    </location>
</feature>
<sequence length="132" mass="13022">MASGTTVLSSANLCNGSHSAAPGLRRRSPSPPSPPRASLRSPAPQIHPAAAALQAARLHARSAAPPAALCGCGPGRVLSGAGPLWCRSSPPIGPAATAAGARQATARSQAGASVPDPSADRPTRRVPHADGH</sequence>
<feature type="region of interest" description="Disordered" evidence="1">
    <location>
        <begin position="83"/>
        <end position="132"/>
    </location>
</feature>
<proteinExistence type="predicted"/>
<name>A0A8T0U6F8_PANVG</name>
<gene>
    <name evidence="2" type="ORF">PVAP13_3NG078806</name>
</gene>
<evidence type="ECO:0000313" key="2">
    <source>
        <dbReference type="EMBL" id="KAG2620232.1"/>
    </source>
</evidence>
<keyword evidence="3" id="KW-1185">Reference proteome</keyword>
<feature type="compositionally biased region" description="Basic and acidic residues" evidence="1">
    <location>
        <begin position="118"/>
        <end position="132"/>
    </location>
</feature>
<dbReference type="AlphaFoldDB" id="A0A8T0U6F8"/>
<reference evidence="2" key="1">
    <citation type="submission" date="2020-05" db="EMBL/GenBank/DDBJ databases">
        <title>WGS assembly of Panicum virgatum.</title>
        <authorList>
            <person name="Lovell J.T."/>
            <person name="Jenkins J."/>
            <person name="Shu S."/>
            <person name="Juenger T.E."/>
            <person name="Schmutz J."/>
        </authorList>
    </citation>
    <scope>NUCLEOTIDE SEQUENCE</scope>
    <source>
        <strain evidence="2">AP13</strain>
    </source>
</reference>
<dbReference type="Proteomes" id="UP000823388">
    <property type="component" value="Chromosome 3N"/>
</dbReference>
<accession>A0A8T0U6F8</accession>
<protein>
    <submittedName>
        <fullName evidence="2">Uncharacterized protein</fullName>
    </submittedName>
</protein>
<comment type="caution">
    <text evidence="2">The sequence shown here is derived from an EMBL/GenBank/DDBJ whole genome shotgun (WGS) entry which is preliminary data.</text>
</comment>
<organism evidence="2 3">
    <name type="scientific">Panicum virgatum</name>
    <name type="common">Blackwell switchgrass</name>
    <dbReference type="NCBI Taxonomy" id="38727"/>
    <lineage>
        <taxon>Eukaryota</taxon>
        <taxon>Viridiplantae</taxon>
        <taxon>Streptophyta</taxon>
        <taxon>Embryophyta</taxon>
        <taxon>Tracheophyta</taxon>
        <taxon>Spermatophyta</taxon>
        <taxon>Magnoliopsida</taxon>
        <taxon>Liliopsida</taxon>
        <taxon>Poales</taxon>
        <taxon>Poaceae</taxon>
        <taxon>PACMAD clade</taxon>
        <taxon>Panicoideae</taxon>
        <taxon>Panicodae</taxon>
        <taxon>Paniceae</taxon>
        <taxon>Panicinae</taxon>
        <taxon>Panicum</taxon>
        <taxon>Panicum sect. Hiantes</taxon>
    </lineage>
</organism>
<feature type="compositionally biased region" description="Low complexity" evidence="1">
    <location>
        <begin position="95"/>
        <end position="113"/>
    </location>
</feature>
<feature type="compositionally biased region" description="Polar residues" evidence="1">
    <location>
        <begin position="1"/>
        <end position="18"/>
    </location>
</feature>
<feature type="region of interest" description="Disordered" evidence="1">
    <location>
        <begin position="1"/>
        <end position="47"/>
    </location>
</feature>
<dbReference type="EMBL" id="CM029042">
    <property type="protein sequence ID" value="KAG2620232.1"/>
    <property type="molecule type" value="Genomic_DNA"/>
</dbReference>
<evidence type="ECO:0000313" key="3">
    <source>
        <dbReference type="Proteomes" id="UP000823388"/>
    </source>
</evidence>